<organism evidence="1">
    <name type="scientific">Cacopsylla melanoneura</name>
    <dbReference type="NCBI Taxonomy" id="428564"/>
    <lineage>
        <taxon>Eukaryota</taxon>
        <taxon>Metazoa</taxon>
        <taxon>Ecdysozoa</taxon>
        <taxon>Arthropoda</taxon>
        <taxon>Hexapoda</taxon>
        <taxon>Insecta</taxon>
        <taxon>Pterygota</taxon>
        <taxon>Neoptera</taxon>
        <taxon>Paraneoptera</taxon>
        <taxon>Hemiptera</taxon>
        <taxon>Sternorrhyncha</taxon>
        <taxon>Psylloidea</taxon>
        <taxon>Psyllidae</taxon>
        <taxon>Psyllinae</taxon>
        <taxon>Cacopsylla</taxon>
    </lineage>
</organism>
<dbReference type="EMBL" id="HBUF01045406">
    <property type="protein sequence ID" value="CAG6619425.1"/>
    <property type="molecule type" value="Transcribed_RNA"/>
</dbReference>
<dbReference type="EMBL" id="HBUF01561923">
    <property type="protein sequence ID" value="CAG6762797.1"/>
    <property type="molecule type" value="Transcribed_RNA"/>
</dbReference>
<dbReference type="AlphaFoldDB" id="A0A8D8LZF2"/>
<dbReference type="EMBL" id="HBUF01045405">
    <property type="protein sequence ID" value="CAG6619424.1"/>
    <property type="molecule type" value="Transcribed_RNA"/>
</dbReference>
<dbReference type="InterPro" id="IPR032675">
    <property type="entry name" value="LRR_dom_sf"/>
</dbReference>
<dbReference type="EMBL" id="HBUF01392575">
    <property type="protein sequence ID" value="CAG6734424.1"/>
    <property type="molecule type" value="Transcribed_RNA"/>
</dbReference>
<dbReference type="EMBL" id="HBUF01561924">
    <property type="protein sequence ID" value="CAG6762798.1"/>
    <property type="molecule type" value="Transcribed_RNA"/>
</dbReference>
<dbReference type="SMART" id="SM00367">
    <property type="entry name" value="LRR_CC"/>
    <property type="match status" value="3"/>
</dbReference>
<dbReference type="EMBL" id="HBUF01217824">
    <property type="protein sequence ID" value="CAG6668002.1"/>
    <property type="molecule type" value="Transcribed_RNA"/>
</dbReference>
<dbReference type="PANTHER" id="PTHR13382">
    <property type="entry name" value="MITOCHONDRIAL ATP SYNTHASE COUPLING FACTOR B"/>
    <property type="match status" value="1"/>
</dbReference>
<dbReference type="EMBL" id="HBUF01217826">
    <property type="protein sequence ID" value="CAG6668005.1"/>
    <property type="molecule type" value="Transcribed_RNA"/>
</dbReference>
<dbReference type="GO" id="GO:0005737">
    <property type="term" value="C:cytoplasm"/>
    <property type="evidence" value="ECO:0007669"/>
    <property type="project" value="TreeGrafter"/>
</dbReference>
<dbReference type="CDD" id="cd22126">
    <property type="entry name" value="F-box_FBXL15"/>
    <property type="match status" value="1"/>
</dbReference>
<name>A0A8D8LZF2_9HEMI</name>
<dbReference type="InterPro" id="IPR006553">
    <property type="entry name" value="Leu-rich_rpt_Cys-con_subtyp"/>
</dbReference>
<sequence>MESKPPELVDLLWNDVIFQYIFPLLSMKDLYQLRATNKSYKELVEEYLFQLKSLHLHSEQLYLQKFGLDAFQVLSSCCSNLRKVNFTACSWLTDEVLISFFTQNKHITDVNLSLCINLTSKCLQPLIVHAKPLQVLKLNNCTWFTSGCLEALTLHQPYLESIDLSNTSIGDQNAMNMFLKKSKRLKKIHVENVQIITDTSLFYIGQHCPLLTNINIRQNFHVTEKGIRFLLSSCKKLDMVYLRLCPSLSYNFIREISKQVRVDKCNVTNEFFTIVKFPTRQYNLLPADDIL</sequence>
<dbReference type="Gene3D" id="3.80.10.10">
    <property type="entry name" value="Ribonuclease Inhibitor"/>
    <property type="match status" value="1"/>
</dbReference>
<dbReference type="EMBL" id="HBUF01561922">
    <property type="protein sequence ID" value="CAG6762796.1"/>
    <property type="molecule type" value="Transcribed_RNA"/>
</dbReference>
<accession>A0A8D8LZF2</accession>
<dbReference type="EMBL" id="HBUF01392576">
    <property type="protein sequence ID" value="CAG6734425.1"/>
    <property type="molecule type" value="Transcribed_RNA"/>
</dbReference>
<reference evidence="1" key="1">
    <citation type="submission" date="2021-05" db="EMBL/GenBank/DDBJ databases">
        <authorList>
            <person name="Alioto T."/>
            <person name="Alioto T."/>
            <person name="Gomez Garrido J."/>
        </authorList>
    </citation>
    <scope>NUCLEOTIDE SEQUENCE</scope>
</reference>
<evidence type="ECO:0000313" key="1">
    <source>
        <dbReference type="EMBL" id="CAG6619424.1"/>
    </source>
</evidence>
<dbReference type="SUPFAM" id="SSF52047">
    <property type="entry name" value="RNI-like"/>
    <property type="match status" value="1"/>
</dbReference>
<proteinExistence type="predicted"/>
<dbReference type="InterPro" id="IPR050648">
    <property type="entry name" value="F-box_LRR-repeat"/>
</dbReference>
<protein>
    <submittedName>
        <fullName evidence="1">F-box/LRR-repeat protein 15</fullName>
    </submittedName>
</protein>